<comment type="caution">
    <text evidence="3">The sequence shown here is derived from an EMBL/GenBank/DDBJ whole genome shotgun (WGS) entry which is preliminary data.</text>
</comment>
<dbReference type="CDD" id="cd00487">
    <property type="entry name" value="Pep_deformylase"/>
    <property type="match status" value="1"/>
</dbReference>
<dbReference type="PATRIC" id="fig|1618573.3.peg.486"/>
<feature type="binding site" evidence="2">
    <location>
        <position position="108"/>
    </location>
    <ligand>
        <name>Fe cation</name>
        <dbReference type="ChEBI" id="CHEBI:24875"/>
    </ligand>
</feature>
<dbReference type="PANTHER" id="PTHR10458">
    <property type="entry name" value="PEPTIDE DEFORMYLASE"/>
    <property type="match status" value="1"/>
</dbReference>
<dbReference type="GO" id="GO:0042586">
    <property type="term" value="F:peptide deformylase activity"/>
    <property type="evidence" value="ECO:0007669"/>
    <property type="project" value="UniProtKB-UniRule"/>
</dbReference>
<keyword evidence="2" id="KW-0378">Hydrolase</keyword>
<dbReference type="GO" id="GO:0046872">
    <property type="term" value="F:metal ion binding"/>
    <property type="evidence" value="ECO:0007669"/>
    <property type="project" value="UniProtKB-KW"/>
</dbReference>
<evidence type="ECO:0000256" key="2">
    <source>
        <dbReference type="HAMAP-Rule" id="MF_00163"/>
    </source>
</evidence>
<dbReference type="InterPro" id="IPR023635">
    <property type="entry name" value="Peptide_deformylase"/>
</dbReference>
<sequence length="206" mass="23818">MTKHRKGFAYPNDPILLKKAEKILVNKINSPEIQKLAQKMLAKAYPEQGDKSKPVLVGLAAPQVKISKRIILVDVGADGHGGVSDLRVYIDPKITWESEEKEEWYEGCYSTDRVCGVVSRPKTIKIKAYTKSGKPVEEKHTGYVARIFQHEIDHLNGIEFVTHIRDDDKLHWVEDNEFPIYRNNEGWRNWPKKCPREKWEKIKGIK</sequence>
<dbReference type="PRINTS" id="PR01576">
    <property type="entry name" value="PDEFORMYLASE"/>
</dbReference>
<dbReference type="HAMAP" id="MF_00163">
    <property type="entry name" value="Pep_deformylase"/>
    <property type="match status" value="1"/>
</dbReference>
<feature type="binding site" evidence="2">
    <location>
        <position position="150"/>
    </location>
    <ligand>
        <name>Fe cation</name>
        <dbReference type="ChEBI" id="CHEBI:24875"/>
    </ligand>
</feature>
<reference evidence="3 4" key="1">
    <citation type="journal article" date="2015" name="Nature">
        <title>rRNA introns, odd ribosomes, and small enigmatic genomes across a large radiation of phyla.</title>
        <authorList>
            <person name="Brown C.T."/>
            <person name="Hug L.A."/>
            <person name="Thomas B.C."/>
            <person name="Sharon I."/>
            <person name="Castelle C.J."/>
            <person name="Singh A."/>
            <person name="Wilkins M.J."/>
            <person name="Williams K.H."/>
            <person name="Banfield J.F."/>
        </authorList>
    </citation>
    <scope>NUCLEOTIDE SEQUENCE [LARGE SCALE GENOMIC DNA]</scope>
</reference>
<organism evidence="3 4">
    <name type="scientific">Candidatus Woesebacteria bacterium GW2011_GWB1_39_10b</name>
    <dbReference type="NCBI Taxonomy" id="1618573"/>
    <lineage>
        <taxon>Bacteria</taxon>
        <taxon>Candidatus Woeseibacteriota</taxon>
    </lineage>
</organism>
<name>A0A0G0M0R4_9BACT</name>
<accession>A0A0G0M0R4</accession>
<dbReference type="SUPFAM" id="SSF56420">
    <property type="entry name" value="Peptide deformylase"/>
    <property type="match status" value="1"/>
</dbReference>
<keyword evidence="2" id="KW-0648">Protein biosynthesis</keyword>
<feature type="binding site" evidence="2">
    <location>
        <position position="154"/>
    </location>
    <ligand>
        <name>Fe cation</name>
        <dbReference type="ChEBI" id="CHEBI:24875"/>
    </ligand>
</feature>
<keyword evidence="2" id="KW-0408">Iron</keyword>
<evidence type="ECO:0000313" key="3">
    <source>
        <dbReference type="EMBL" id="KKQ93905.1"/>
    </source>
</evidence>
<dbReference type="EC" id="3.5.1.88" evidence="2"/>
<dbReference type="AlphaFoldDB" id="A0A0G0M0R4"/>
<dbReference type="PANTHER" id="PTHR10458:SF22">
    <property type="entry name" value="PEPTIDE DEFORMYLASE"/>
    <property type="match status" value="1"/>
</dbReference>
<comment type="function">
    <text evidence="2">Removes the formyl group from the N-terminal Met of newly synthesized proteins. Requires at least a dipeptide for an efficient rate of reaction. N-terminal L-methionine is a prerequisite for activity but the enzyme has broad specificity at other positions.</text>
</comment>
<dbReference type="InterPro" id="IPR036821">
    <property type="entry name" value="Peptide_deformylase_sf"/>
</dbReference>
<evidence type="ECO:0000313" key="4">
    <source>
        <dbReference type="Proteomes" id="UP000034932"/>
    </source>
</evidence>
<dbReference type="Proteomes" id="UP000034932">
    <property type="component" value="Unassembled WGS sequence"/>
</dbReference>
<protein>
    <recommendedName>
        <fullName evidence="2">Peptide deformylase</fullName>
        <shortName evidence="2">PDF</shortName>
        <ecNumber evidence="2">3.5.1.88</ecNumber>
    </recommendedName>
    <alternativeName>
        <fullName evidence="2">Polypeptide deformylase</fullName>
    </alternativeName>
</protein>
<dbReference type="Pfam" id="PF01327">
    <property type="entry name" value="Pep_deformylase"/>
    <property type="match status" value="1"/>
</dbReference>
<gene>
    <name evidence="2" type="primary">def</name>
    <name evidence="3" type="ORF">UT19_C0006G0033</name>
</gene>
<dbReference type="NCBIfam" id="TIGR00079">
    <property type="entry name" value="pept_deformyl"/>
    <property type="match status" value="1"/>
</dbReference>
<evidence type="ECO:0000256" key="1">
    <source>
        <dbReference type="ARBA" id="ARBA00010759"/>
    </source>
</evidence>
<feature type="active site" evidence="2">
    <location>
        <position position="151"/>
    </location>
</feature>
<comment type="similarity">
    <text evidence="1 2">Belongs to the polypeptide deformylase family.</text>
</comment>
<dbReference type="STRING" id="1618573.UT19_C0006G0033"/>
<dbReference type="GO" id="GO:0006412">
    <property type="term" value="P:translation"/>
    <property type="evidence" value="ECO:0007669"/>
    <property type="project" value="UniProtKB-UniRule"/>
</dbReference>
<dbReference type="Gene3D" id="3.90.45.10">
    <property type="entry name" value="Peptide deformylase"/>
    <property type="match status" value="1"/>
</dbReference>
<comment type="cofactor">
    <cofactor evidence="2">
        <name>Fe(2+)</name>
        <dbReference type="ChEBI" id="CHEBI:29033"/>
    </cofactor>
    <text evidence="2">Binds 1 Fe(2+) ion.</text>
</comment>
<dbReference type="EMBL" id="LBVW01000006">
    <property type="protein sequence ID" value="KKQ93905.1"/>
    <property type="molecule type" value="Genomic_DNA"/>
</dbReference>
<keyword evidence="2" id="KW-0479">Metal-binding</keyword>
<comment type="catalytic activity">
    <reaction evidence="2">
        <text>N-terminal N-formyl-L-methionyl-[peptide] + H2O = N-terminal L-methionyl-[peptide] + formate</text>
        <dbReference type="Rhea" id="RHEA:24420"/>
        <dbReference type="Rhea" id="RHEA-COMP:10639"/>
        <dbReference type="Rhea" id="RHEA-COMP:10640"/>
        <dbReference type="ChEBI" id="CHEBI:15377"/>
        <dbReference type="ChEBI" id="CHEBI:15740"/>
        <dbReference type="ChEBI" id="CHEBI:49298"/>
        <dbReference type="ChEBI" id="CHEBI:64731"/>
        <dbReference type="EC" id="3.5.1.88"/>
    </reaction>
</comment>
<proteinExistence type="inferred from homology"/>